<dbReference type="RefSeq" id="WP_380941698.1">
    <property type="nucleotide sequence ID" value="NZ_JBHUFC010000023.1"/>
</dbReference>
<proteinExistence type="predicted"/>
<dbReference type="PROSITE" id="PS00571">
    <property type="entry name" value="AMIDASES"/>
    <property type="match status" value="1"/>
</dbReference>
<dbReference type="InterPro" id="IPR020556">
    <property type="entry name" value="Amidase_CS"/>
</dbReference>
<organism evidence="2 3">
    <name type="scientific">Sphingomonas floccifaciens</name>
    <dbReference type="NCBI Taxonomy" id="1844115"/>
    <lineage>
        <taxon>Bacteria</taxon>
        <taxon>Pseudomonadati</taxon>
        <taxon>Pseudomonadota</taxon>
        <taxon>Alphaproteobacteria</taxon>
        <taxon>Sphingomonadales</taxon>
        <taxon>Sphingomonadaceae</taxon>
        <taxon>Sphingomonas</taxon>
    </lineage>
</organism>
<dbReference type="Gene3D" id="3.90.1300.10">
    <property type="entry name" value="Amidase signature (AS) domain"/>
    <property type="match status" value="1"/>
</dbReference>
<accession>A0ABW4NHT2</accession>
<dbReference type="Proteomes" id="UP001597283">
    <property type="component" value="Unassembled WGS sequence"/>
</dbReference>
<comment type="caution">
    <text evidence="2">The sequence shown here is derived from an EMBL/GenBank/DDBJ whole genome shotgun (WGS) entry which is preliminary data.</text>
</comment>
<dbReference type="InterPro" id="IPR036928">
    <property type="entry name" value="AS_sf"/>
</dbReference>
<dbReference type="InterPro" id="IPR023631">
    <property type="entry name" value="Amidase_dom"/>
</dbReference>
<gene>
    <name evidence="2" type="ORF">ACFSC3_18855</name>
</gene>
<dbReference type="SUPFAM" id="SSF75304">
    <property type="entry name" value="Amidase signature (AS) enzymes"/>
    <property type="match status" value="1"/>
</dbReference>
<protein>
    <submittedName>
        <fullName evidence="2">Amidase</fullName>
    </submittedName>
</protein>
<name>A0ABW4NHT2_9SPHN</name>
<feature type="domain" description="Amidase" evidence="1">
    <location>
        <begin position="5"/>
        <end position="405"/>
    </location>
</feature>
<reference evidence="3" key="1">
    <citation type="journal article" date="2019" name="Int. J. Syst. Evol. Microbiol.">
        <title>The Global Catalogue of Microorganisms (GCM) 10K type strain sequencing project: providing services to taxonomists for standard genome sequencing and annotation.</title>
        <authorList>
            <consortium name="The Broad Institute Genomics Platform"/>
            <consortium name="The Broad Institute Genome Sequencing Center for Infectious Disease"/>
            <person name="Wu L."/>
            <person name="Ma J."/>
        </authorList>
    </citation>
    <scope>NUCLEOTIDE SEQUENCE [LARGE SCALE GENOMIC DNA]</scope>
    <source>
        <strain evidence="3">Q85</strain>
    </source>
</reference>
<dbReference type="PANTHER" id="PTHR42678">
    <property type="entry name" value="AMIDASE"/>
    <property type="match status" value="1"/>
</dbReference>
<evidence type="ECO:0000313" key="3">
    <source>
        <dbReference type="Proteomes" id="UP001597283"/>
    </source>
</evidence>
<sequence length="425" mass="43690">MRDGLARIAAHDGALAAMLRVLPGAAEAARACDHAAGPRGPLHGVPIVLKDNINLYGTPTTSGCRALAGAMPRRTAPVIEMLTAAGAVIVGKANLSEFSFEIRSRSSLGGDTRNPFAPDVTSGGSSGGTAVAVAAGFALAGIGTDTGGSIRVPAAYTGLAGLRPTWNIVSTEGVAPLAPSTDTVGAIARCVEDVALLFAVLNTDQPMQFATVAGLRVGVVRQLSGTVPEIAGGLATAIEALRSAGVAVADAPALPDAVIPAGDHIVDEEFGSAFDRYLRDNFLRGTAPVSLAELIAGGQFLPDYDAVLRARANRRDPAVRSAILGRHDRLRDALDRMMAEHRFDALLYPPSAVLPVSLDNPKGGWAPELAACSGWPALVVPAGCAPDGRPLSVELLGRAHTEPTLFALGRAIEAGTGPRPIPRFR</sequence>
<dbReference type="EMBL" id="JBHUFC010000023">
    <property type="protein sequence ID" value="MFD1789619.1"/>
    <property type="molecule type" value="Genomic_DNA"/>
</dbReference>
<dbReference type="Pfam" id="PF01425">
    <property type="entry name" value="Amidase"/>
    <property type="match status" value="1"/>
</dbReference>
<evidence type="ECO:0000259" key="1">
    <source>
        <dbReference type="Pfam" id="PF01425"/>
    </source>
</evidence>
<keyword evidence="3" id="KW-1185">Reference proteome</keyword>
<evidence type="ECO:0000313" key="2">
    <source>
        <dbReference type="EMBL" id="MFD1789619.1"/>
    </source>
</evidence>
<dbReference type="PANTHER" id="PTHR42678:SF34">
    <property type="entry name" value="OS04G0183300 PROTEIN"/>
    <property type="match status" value="1"/>
</dbReference>